<keyword evidence="4" id="KW-1185">Reference proteome</keyword>
<protein>
    <submittedName>
        <fullName evidence="3">DNA double-strand break repair Rad50 ATPase, putative</fullName>
    </submittedName>
</protein>
<evidence type="ECO:0000313" key="4">
    <source>
        <dbReference type="Proteomes" id="UP000014680"/>
    </source>
</evidence>
<dbReference type="OMA" id="VEWNESC"/>
<feature type="coiled-coil region" evidence="1">
    <location>
        <begin position="244"/>
        <end position="271"/>
    </location>
</feature>
<evidence type="ECO:0000256" key="1">
    <source>
        <dbReference type="SAM" id="Coils"/>
    </source>
</evidence>
<dbReference type="VEuPathDB" id="AmoebaDB:EIN_246810"/>
<sequence>MFQKKRKLEIQFSLDYFKPHHKAIFINIPVTKYRKGKDEDTKNGCVLDVGNGTFARKFQVVVFLENEKVIFKTGDLDNEILKITEKDEALFKNVRYKNGTKNIDFVDARNFKDLFFSGKYLDLIGYVVRVTEIPRSEAFIFIGYDEDTINTYTNTQRESFDADGFVGTGRLFRVIINENSKDLKDEKSQIEKGWTKIENFEFDEKQVAIGTKRNNVEHLEDNNILVIRKKIELLKNAMKNEFFFEMLLKEMGKSQKEIEEITQNCDLQNEKENVIAEKLKIFEEANLELKSQDINFILNETKTQNLKTEDKIEQKVENKEKEIDLNASASDSQQTPEKKVEKAKIKTENVKVKTEVNQVNKLENPIFEKKENLDNSVHPNQNETNGNVTMMEIEECQNVKSEAQTLKSSTPPISKQPNDSLKRQNSLNNDDIEDVIKSMDLEYLRVEQEKNKKPNLIKTKSEKIEKKKSIEKTHSLPEIQKSVTDLHASVQVKDEKKLKTRHPSSGAFKMKELFDSSKKVTRKSDDEILREKEKKSRKWLLDDMNHQEEELNTQDLYVVNKQKSPLTIDDILNAGKSQIAASDLLYSQINEEKKEEKNSEFRKRKGFEIGLRKKEVFGKEIDIEGFLQGRVKSGDGVELVENERIVLSIKIKKVEWNESCQNLEEVVGSKMIVDCLNTKSEKFKIVFCGTLIVCHVFI</sequence>
<proteinExistence type="predicted"/>
<dbReference type="EMBL" id="KB206169">
    <property type="protein sequence ID" value="ELP94787.1"/>
    <property type="molecule type" value="Genomic_DNA"/>
</dbReference>
<feature type="region of interest" description="Disordered" evidence="2">
    <location>
        <begin position="399"/>
        <end position="429"/>
    </location>
</feature>
<keyword evidence="1" id="KW-0175">Coiled coil</keyword>
<reference evidence="3 4" key="1">
    <citation type="submission" date="2012-10" db="EMBL/GenBank/DDBJ databases">
        <authorList>
            <person name="Zafar N."/>
            <person name="Inman J."/>
            <person name="Hall N."/>
            <person name="Lorenzi H."/>
            <person name="Caler E."/>
        </authorList>
    </citation>
    <scope>NUCLEOTIDE SEQUENCE [LARGE SCALE GENOMIC DNA]</scope>
    <source>
        <strain evidence="3 4">IP1</strain>
    </source>
</reference>
<name>A0A0A1UH66_ENTIV</name>
<organism evidence="3 4">
    <name type="scientific">Entamoeba invadens IP1</name>
    <dbReference type="NCBI Taxonomy" id="370355"/>
    <lineage>
        <taxon>Eukaryota</taxon>
        <taxon>Amoebozoa</taxon>
        <taxon>Evosea</taxon>
        <taxon>Archamoebae</taxon>
        <taxon>Mastigamoebida</taxon>
        <taxon>Entamoebidae</taxon>
        <taxon>Entamoeba</taxon>
    </lineage>
</organism>
<accession>A0A0A1UH66</accession>
<feature type="compositionally biased region" description="Basic and acidic residues" evidence="2">
    <location>
        <begin position="459"/>
        <end position="475"/>
    </location>
</feature>
<dbReference type="AlphaFoldDB" id="A0A0A1UH66"/>
<feature type="region of interest" description="Disordered" evidence="2">
    <location>
        <begin position="321"/>
        <end position="342"/>
    </location>
</feature>
<gene>
    <name evidence="3" type="ORF">EIN_246810</name>
</gene>
<dbReference type="GeneID" id="14894082"/>
<dbReference type="RefSeq" id="XP_004261558.1">
    <property type="nucleotide sequence ID" value="XM_004261510.1"/>
</dbReference>
<dbReference type="KEGG" id="eiv:EIN_246810"/>
<feature type="region of interest" description="Disordered" evidence="2">
    <location>
        <begin position="457"/>
        <end position="476"/>
    </location>
</feature>
<dbReference type="Proteomes" id="UP000014680">
    <property type="component" value="Unassembled WGS sequence"/>
</dbReference>
<evidence type="ECO:0000313" key="3">
    <source>
        <dbReference type="EMBL" id="ELP94787.1"/>
    </source>
</evidence>
<evidence type="ECO:0000256" key="2">
    <source>
        <dbReference type="SAM" id="MobiDB-lite"/>
    </source>
</evidence>